<evidence type="ECO:0000256" key="1">
    <source>
        <dbReference type="SAM" id="Phobius"/>
    </source>
</evidence>
<keyword evidence="1" id="KW-0812">Transmembrane</keyword>
<gene>
    <name evidence="2" type="ORF">N8K70_07255</name>
</gene>
<keyword evidence="1" id="KW-1133">Transmembrane helix</keyword>
<evidence type="ECO:0000313" key="3">
    <source>
        <dbReference type="Proteomes" id="UP001305498"/>
    </source>
</evidence>
<evidence type="ECO:0000313" key="2">
    <source>
        <dbReference type="EMBL" id="WOF24455.1"/>
    </source>
</evidence>
<dbReference type="RefSeq" id="WP_317140928.1">
    <property type="nucleotide sequence ID" value="NZ_CP118157.1"/>
</dbReference>
<sequence>MYILLALIASAVCGVAIHYALPHRDLRGVAVVPATSTAAAAVLYAGLTWAGLGEANVWQWVLTIVASAVVGLAIGAVLGRTRAARDAAERAAAGLV</sequence>
<dbReference type="Proteomes" id="UP001305498">
    <property type="component" value="Chromosome"/>
</dbReference>
<dbReference type="AlphaFoldDB" id="A0AA97FLG6"/>
<dbReference type="EMBL" id="CP118157">
    <property type="protein sequence ID" value="WOF24455.1"/>
    <property type="molecule type" value="Genomic_DNA"/>
</dbReference>
<protein>
    <submittedName>
        <fullName evidence="2">Uncharacterized protein</fullName>
    </submittedName>
</protein>
<proteinExistence type="predicted"/>
<feature type="transmembrane region" description="Helical" evidence="1">
    <location>
        <begin position="57"/>
        <end position="78"/>
    </location>
</feature>
<reference evidence="2 3" key="1">
    <citation type="submission" date="2023-02" db="EMBL/GenBank/DDBJ databases">
        <title>Microbacterium betulae sp. nov., isolated from birch wood.</title>
        <authorList>
            <person name="Pasciak M."/>
            <person name="Pawlik K.J."/>
            <person name="Martynowski D."/>
            <person name="Laczmanski L."/>
            <person name="Ciekot J."/>
            <person name="Szponar B."/>
            <person name="Wojcik-Fatla A."/>
            <person name="Mackiewicz B."/>
            <person name="Farian E."/>
            <person name="Cholewa G."/>
            <person name="Cholewa A."/>
            <person name="Dutkiewicz J."/>
        </authorList>
    </citation>
    <scope>NUCLEOTIDE SEQUENCE [LARGE SCALE GENOMIC DNA]</scope>
    <source>
        <strain evidence="2 3">AB</strain>
    </source>
</reference>
<accession>A0AA97FLG6</accession>
<organism evidence="2 3">
    <name type="scientific">Microbacterium betulae</name>
    <dbReference type="NCBI Taxonomy" id="2981139"/>
    <lineage>
        <taxon>Bacteria</taxon>
        <taxon>Bacillati</taxon>
        <taxon>Actinomycetota</taxon>
        <taxon>Actinomycetes</taxon>
        <taxon>Micrococcales</taxon>
        <taxon>Microbacteriaceae</taxon>
        <taxon>Microbacterium</taxon>
    </lineage>
</organism>
<keyword evidence="3" id="KW-1185">Reference proteome</keyword>
<keyword evidence="1" id="KW-0472">Membrane</keyword>
<dbReference type="KEGG" id="mbet:N8K70_07255"/>
<name>A0AA97FLG6_9MICO</name>